<name>A0ACC0MCD6_RHOML</name>
<proteinExistence type="predicted"/>
<dbReference type="Proteomes" id="UP001062846">
    <property type="component" value="Chromosome 9"/>
</dbReference>
<organism evidence="1 2">
    <name type="scientific">Rhododendron molle</name>
    <name type="common">Chinese azalea</name>
    <name type="synonym">Azalea mollis</name>
    <dbReference type="NCBI Taxonomy" id="49168"/>
    <lineage>
        <taxon>Eukaryota</taxon>
        <taxon>Viridiplantae</taxon>
        <taxon>Streptophyta</taxon>
        <taxon>Embryophyta</taxon>
        <taxon>Tracheophyta</taxon>
        <taxon>Spermatophyta</taxon>
        <taxon>Magnoliopsida</taxon>
        <taxon>eudicotyledons</taxon>
        <taxon>Gunneridae</taxon>
        <taxon>Pentapetalae</taxon>
        <taxon>asterids</taxon>
        <taxon>Ericales</taxon>
        <taxon>Ericaceae</taxon>
        <taxon>Ericoideae</taxon>
        <taxon>Rhodoreae</taxon>
        <taxon>Rhododendron</taxon>
    </lineage>
</organism>
<evidence type="ECO:0000313" key="1">
    <source>
        <dbReference type="EMBL" id="KAI8537958.1"/>
    </source>
</evidence>
<evidence type="ECO:0000313" key="2">
    <source>
        <dbReference type="Proteomes" id="UP001062846"/>
    </source>
</evidence>
<accession>A0ACC0MCD6</accession>
<gene>
    <name evidence="1" type="ORF">RHMOL_Rhmol09G0063800</name>
</gene>
<dbReference type="EMBL" id="CM046396">
    <property type="protein sequence ID" value="KAI8537958.1"/>
    <property type="molecule type" value="Genomic_DNA"/>
</dbReference>
<comment type="caution">
    <text evidence="1">The sequence shown here is derived from an EMBL/GenBank/DDBJ whole genome shotgun (WGS) entry which is preliminary data.</text>
</comment>
<reference evidence="1" key="1">
    <citation type="submission" date="2022-02" db="EMBL/GenBank/DDBJ databases">
        <title>Plant Genome Project.</title>
        <authorList>
            <person name="Zhang R.-G."/>
        </authorList>
    </citation>
    <scope>NUCLEOTIDE SEQUENCE</scope>
    <source>
        <strain evidence="1">AT1</strain>
    </source>
</reference>
<protein>
    <submittedName>
        <fullName evidence="1">Uncharacterized protein</fullName>
    </submittedName>
</protein>
<keyword evidence="2" id="KW-1185">Reference proteome</keyword>
<sequence>MKFTDHLYEALEGAGFNTFRDEEKIKTGKTIKSDLRKGMRNSRMSVVVLSKNYANSKACLFELLTILKRRKKLGHFVLPVFYEVAPHKIKMQAEKLDFRKMKAKVGKVKRWSAALKKVAEIKGMIFGNQSNRQFIHSIH</sequence>